<dbReference type="GO" id="GO:0043024">
    <property type="term" value="F:ribosomal small subunit binding"/>
    <property type="evidence" value="ECO:0007669"/>
    <property type="project" value="TreeGrafter"/>
</dbReference>
<dbReference type="InterPro" id="IPR015946">
    <property type="entry name" value="KH_dom-like_a/b"/>
</dbReference>
<keyword evidence="3" id="KW-1185">Reference proteome</keyword>
<dbReference type="Proteomes" id="UP000033428">
    <property type="component" value="Unassembled WGS sequence"/>
</dbReference>
<name>A0A0F0CRB2_9BACT</name>
<evidence type="ECO:0000256" key="1">
    <source>
        <dbReference type="ARBA" id="ARBA00022517"/>
    </source>
</evidence>
<dbReference type="PROSITE" id="PS01319">
    <property type="entry name" value="RBFA"/>
    <property type="match status" value="1"/>
</dbReference>
<evidence type="ECO:0000313" key="2">
    <source>
        <dbReference type="EMBL" id="KJJ84056.1"/>
    </source>
</evidence>
<gene>
    <name evidence="2" type="ORF">OMAG_002055</name>
</gene>
<keyword evidence="1" id="KW-0690">Ribosome biogenesis</keyword>
<dbReference type="SUPFAM" id="SSF89919">
    <property type="entry name" value="Ribosome-binding factor A, RbfA"/>
    <property type="match status" value="1"/>
</dbReference>
<protein>
    <submittedName>
        <fullName evidence="2">Ribosome-binding factor A</fullName>
    </submittedName>
</protein>
<organism evidence="2 3">
    <name type="scientific">Candidatus Omnitrophus magneticus</name>
    <dbReference type="NCBI Taxonomy" id="1609969"/>
    <lineage>
        <taxon>Bacteria</taxon>
        <taxon>Pseudomonadati</taxon>
        <taxon>Candidatus Omnitrophota</taxon>
        <taxon>Candidatus Omnitrophus</taxon>
    </lineage>
</organism>
<dbReference type="Pfam" id="PF02033">
    <property type="entry name" value="RBFA"/>
    <property type="match status" value="1"/>
</dbReference>
<dbReference type="GO" id="GO:0006364">
    <property type="term" value="P:rRNA processing"/>
    <property type="evidence" value="ECO:0007669"/>
    <property type="project" value="InterPro"/>
</dbReference>
<evidence type="ECO:0000313" key="3">
    <source>
        <dbReference type="Proteomes" id="UP000033428"/>
    </source>
</evidence>
<reference evidence="2 3" key="1">
    <citation type="submission" date="2015-02" db="EMBL/GenBank/DDBJ databases">
        <title>Single-cell genomics of uncultivated deep-branching MTB reveals a conserved set of magnetosome genes.</title>
        <authorList>
            <person name="Kolinko S."/>
            <person name="Richter M."/>
            <person name="Glockner F.O."/>
            <person name="Brachmann A."/>
            <person name="Schuler D."/>
        </authorList>
    </citation>
    <scope>NUCLEOTIDE SEQUENCE [LARGE SCALE GENOMIC DNA]</scope>
    <source>
        <strain evidence="2">SKK-01</strain>
    </source>
</reference>
<sequence length="132" mass="15606">MSRMDRINKIIMIEVSLILQNDIDIDLLNHLTITGVDTAKDLSIAKIFYTTPEKDEIIKEKIDRLLKINVKHIRWDIAQKIKLKYMPKLIFTEDKFETYRQGIDELFEKIEKENPELKQSLEDNGQGEPNEF</sequence>
<dbReference type="AlphaFoldDB" id="A0A0F0CRB2"/>
<proteinExistence type="predicted"/>
<dbReference type="InterPro" id="IPR000238">
    <property type="entry name" value="RbfA"/>
</dbReference>
<dbReference type="Gene3D" id="3.30.300.20">
    <property type="match status" value="1"/>
</dbReference>
<dbReference type="EMBL" id="JYNY01000409">
    <property type="protein sequence ID" value="KJJ84056.1"/>
    <property type="molecule type" value="Genomic_DNA"/>
</dbReference>
<accession>A0A0F0CRB2</accession>
<dbReference type="InterPro" id="IPR020053">
    <property type="entry name" value="Ribosome-bd_factorA_CS"/>
</dbReference>
<dbReference type="PANTHER" id="PTHR33515">
    <property type="entry name" value="RIBOSOME-BINDING FACTOR A, CHLOROPLASTIC-RELATED"/>
    <property type="match status" value="1"/>
</dbReference>
<comment type="caution">
    <text evidence="2">The sequence shown here is derived from an EMBL/GenBank/DDBJ whole genome shotgun (WGS) entry which is preliminary data.</text>
</comment>
<dbReference type="InterPro" id="IPR023799">
    <property type="entry name" value="RbfA_dom_sf"/>
</dbReference>
<dbReference type="GO" id="GO:0005829">
    <property type="term" value="C:cytosol"/>
    <property type="evidence" value="ECO:0007669"/>
    <property type="project" value="TreeGrafter"/>
</dbReference>
<dbReference type="PANTHER" id="PTHR33515:SF1">
    <property type="entry name" value="RIBOSOME-BINDING FACTOR A, CHLOROPLASTIC-RELATED"/>
    <property type="match status" value="1"/>
</dbReference>